<evidence type="ECO:0000256" key="1">
    <source>
        <dbReference type="SAM" id="MobiDB-lite"/>
    </source>
</evidence>
<accession>A0A8C3R791</accession>
<evidence type="ECO:0000313" key="3">
    <source>
        <dbReference type="Proteomes" id="UP000694396"/>
    </source>
</evidence>
<organism evidence="2 3">
    <name type="scientific">Cyanoderma ruficeps</name>
    <name type="common">rufous-capped babbler</name>
    <dbReference type="NCBI Taxonomy" id="181631"/>
    <lineage>
        <taxon>Eukaryota</taxon>
        <taxon>Metazoa</taxon>
        <taxon>Chordata</taxon>
        <taxon>Craniata</taxon>
        <taxon>Vertebrata</taxon>
        <taxon>Euteleostomi</taxon>
        <taxon>Archelosauria</taxon>
        <taxon>Archosauria</taxon>
        <taxon>Dinosauria</taxon>
        <taxon>Saurischia</taxon>
        <taxon>Theropoda</taxon>
        <taxon>Coelurosauria</taxon>
        <taxon>Aves</taxon>
        <taxon>Neognathae</taxon>
        <taxon>Neoaves</taxon>
        <taxon>Telluraves</taxon>
        <taxon>Australaves</taxon>
        <taxon>Passeriformes</taxon>
        <taxon>Sylvioidea</taxon>
        <taxon>Timaliidae</taxon>
        <taxon>Cyanoderma</taxon>
    </lineage>
</organism>
<feature type="region of interest" description="Disordered" evidence="1">
    <location>
        <begin position="68"/>
        <end position="96"/>
    </location>
</feature>
<dbReference type="Proteomes" id="UP000694396">
    <property type="component" value="Unplaced"/>
</dbReference>
<protein>
    <submittedName>
        <fullName evidence="2">Uncharacterized protein</fullName>
    </submittedName>
</protein>
<reference evidence="2" key="1">
    <citation type="submission" date="2025-08" db="UniProtKB">
        <authorList>
            <consortium name="Ensembl"/>
        </authorList>
    </citation>
    <scope>IDENTIFICATION</scope>
</reference>
<sequence length="96" mass="10994">MVIVIKIDVLVRKFESLKHCGASKTLHLLGVKLIPVWESGPAQLNSSKIPFNWYKALWWSRSESLQWRGSSESSGEQCKRKLKGFENRGKQKGNNH</sequence>
<dbReference type="Ensembl" id="ENSCRFT00000017753.1">
    <property type="protein sequence ID" value="ENSCRFP00000017157.1"/>
    <property type="gene ID" value="ENSCRFG00000013079.1"/>
</dbReference>
<dbReference type="AlphaFoldDB" id="A0A8C3R791"/>
<name>A0A8C3R791_9PASS</name>
<proteinExistence type="predicted"/>
<evidence type="ECO:0000313" key="2">
    <source>
        <dbReference type="Ensembl" id="ENSCRFP00000017157.1"/>
    </source>
</evidence>
<keyword evidence="3" id="KW-1185">Reference proteome</keyword>
<reference evidence="2" key="2">
    <citation type="submission" date="2025-09" db="UniProtKB">
        <authorList>
            <consortium name="Ensembl"/>
        </authorList>
    </citation>
    <scope>IDENTIFICATION</scope>
</reference>
<feature type="compositionally biased region" description="Basic and acidic residues" evidence="1">
    <location>
        <begin position="77"/>
        <end position="89"/>
    </location>
</feature>